<evidence type="ECO:0000256" key="1">
    <source>
        <dbReference type="SAM" id="MobiDB-lite"/>
    </source>
</evidence>
<name>A0A167KJ41_CALVF</name>
<organism evidence="2 3">
    <name type="scientific">Calocera viscosa (strain TUFC12733)</name>
    <dbReference type="NCBI Taxonomy" id="1330018"/>
    <lineage>
        <taxon>Eukaryota</taxon>
        <taxon>Fungi</taxon>
        <taxon>Dikarya</taxon>
        <taxon>Basidiomycota</taxon>
        <taxon>Agaricomycotina</taxon>
        <taxon>Dacrymycetes</taxon>
        <taxon>Dacrymycetales</taxon>
        <taxon>Dacrymycetaceae</taxon>
        <taxon>Calocera</taxon>
    </lineage>
</organism>
<feature type="compositionally biased region" description="Low complexity" evidence="1">
    <location>
        <begin position="98"/>
        <end position="118"/>
    </location>
</feature>
<keyword evidence="3" id="KW-1185">Reference proteome</keyword>
<protein>
    <submittedName>
        <fullName evidence="2">Uncharacterized protein</fullName>
    </submittedName>
</protein>
<dbReference type="EMBL" id="KV417293">
    <property type="protein sequence ID" value="KZO94700.1"/>
    <property type="molecule type" value="Genomic_DNA"/>
</dbReference>
<gene>
    <name evidence="2" type="ORF">CALVIDRAFT_198003</name>
</gene>
<accession>A0A167KJ41</accession>
<sequence>MTVSIRLDNSLLSRNYVIPNLHILRGSQGCSALSSLASSHTLSITGHSRGCRRPYGLSRPAVRAERHAPRAPVLCLNWPPYARDITYEGDQHKLMQLSPSRTSGTAPSSAAGSAIPCL</sequence>
<dbReference type="Proteomes" id="UP000076738">
    <property type="component" value="Unassembled WGS sequence"/>
</dbReference>
<proteinExistence type="predicted"/>
<dbReference type="AlphaFoldDB" id="A0A167KJ41"/>
<feature type="region of interest" description="Disordered" evidence="1">
    <location>
        <begin position="97"/>
        <end position="118"/>
    </location>
</feature>
<evidence type="ECO:0000313" key="3">
    <source>
        <dbReference type="Proteomes" id="UP000076738"/>
    </source>
</evidence>
<reference evidence="2 3" key="1">
    <citation type="journal article" date="2016" name="Mol. Biol. Evol.">
        <title>Comparative Genomics of Early-Diverging Mushroom-Forming Fungi Provides Insights into the Origins of Lignocellulose Decay Capabilities.</title>
        <authorList>
            <person name="Nagy L.G."/>
            <person name="Riley R."/>
            <person name="Tritt A."/>
            <person name="Adam C."/>
            <person name="Daum C."/>
            <person name="Floudas D."/>
            <person name="Sun H."/>
            <person name="Yadav J.S."/>
            <person name="Pangilinan J."/>
            <person name="Larsson K.H."/>
            <person name="Matsuura K."/>
            <person name="Barry K."/>
            <person name="Labutti K."/>
            <person name="Kuo R."/>
            <person name="Ohm R.A."/>
            <person name="Bhattacharya S.S."/>
            <person name="Shirouzu T."/>
            <person name="Yoshinaga Y."/>
            <person name="Martin F.M."/>
            <person name="Grigoriev I.V."/>
            <person name="Hibbett D.S."/>
        </authorList>
    </citation>
    <scope>NUCLEOTIDE SEQUENCE [LARGE SCALE GENOMIC DNA]</scope>
    <source>
        <strain evidence="2 3">TUFC12733</strain>
    </source>
</reference>
<evidence type="ECO:0000313" key="2">
    <source>
        <dbReference type="EMBL" id="KZO94700.1"/>
    </source>
</evidence>